<dbReference type="EMBL" id="JAGGLB010000013">
    <property type="protein sequence ID" value="MBP1992410.1"/>
    <property type="molecule type" value="Genomic_DNA"/>
</dbReference>
<dbReference type="RefSeq" id="WP_209973394.1">
    <property type="nucleotide sequence ID" value="NZ_JAGGLB010000013.1"/>
</dbReference>
<organism evidence="3 4">
    <name type="scientific">Paenibacillus eucommiae</name>
    <dbReference type="NCBI Taxonomy" id="1355755"/>
    <lineage>
        <taxon>Bacteria</taxon>
        <taxon>Bacillati</taxon>
        <taxon>Bacillota</taxon>
        <taxon>Bacilli</taxon>
        <taxon>Bacillales</taxon>
        <taxon>Paenibacillaceae</taxon>
        <taxon>Paenibacillus</taxon>
    </lineage>
</organism>
<feature type="chain" id="PRO_5046738853" description="DUF642 domain-containing protein" evidence="1">
    <location>
        <begin position="32"/>
        <end position="1164"/>
    </location>
</feature>
<reference evidence="3 4" key="1">
    <citation type="submission" date="2021-03" db="EMBL/GenBank/DDBJ databases">
        <title>Genomic Encyclopedia of Type Strains, Phase IV (KMG-IV): sequencing the most valuable type-strain genomes for metagenomic binning, comparative biology and taxonomic classification.</title>
        <authorList>
            <person name="Goeker M."/>
        </authorList>
    </citation>
    <scope>NUCLEOTIDE SEQUENCE [LARGE SCALE GENOMIC DNA]</scope>
    <source>
        <strain evidence="3 4">DSM 26048</strain>
    </source>
</reference>
<dbReference type="InterPro" id="IPR006946">
    <property type="entry name" value="DGR2-like_dom"/>
</dbReference>
<keyword evidence="4" id="KW-1185">Reference proteome</keyword>
<dbReference type="Gene3D" id="2.60.120.260">
    <property type="entry name" value="Galactose-binding domain-like"/>
    <property type="match status" value="4"/>
</dbReference>
<evidence type="ECO:0000259" key="2">
    <source>
        <dbReference type="Pfam" id="PF04862"/>
    </source>
</evidence>
<feature type="domain" description="DUF642" evidence="2">
    <location>
        <begin position="180"/>
        <end position="284"/>
    </location>
</feature>
<proteinExistence type="predicted"/>
<comment type="caution">
    <text evidence="3">The sequence shown here is derived from an EMBL/GenBank/DDBJ whole genome shotgun (WGS) entry which is preliminary data.</text>
</comment>
<dbReference type="Proteomes" id="UP001519287">
    <property type="component" value="Unassembled WGS sequence"/>
</dbReference>
<accession>A0ABS4IZB4</accession>
<name>A0ABS4IZB4_9BACL</name>
<dbReference type="SUPFAM" id="SSF48208">
    <property type="entry name" value="Six-hairpin glycosidases"/>
    <property type="match status" value="1"/>
</dbReference>
<gene>
    <name evidence="3" type="ORF">J2Z66_004018</name>
</gene>
<dbReference type="InterPro" id="IPR008979">
    <property type="entry name" value="Galactose-bd-like_sf"/>
</dbReference>
<dbReference type="SUPFAM" id="SSF49785">
    <property type="entry name" value="Galactose-binding domain-like"/>
    <property type="match status" value="2"/>
</dbReference>
<sequence>MMKINRFSFRSVVALTAISIFALFMNLPVHASDYTYDSFKKYDQSWNYGRGFSDPALTTDAADGGTVAWAEAYLLDGYVNSYHATKDNYWLDKIVDQTDRLLVNASSLGGTAKGWPSLYSYPMLDNKDFKFAGALGGATEMVLNGGFETASGGVPNNWTRTGGASDVYLSTTEKFAGNQAIAVKYNGSGTPKLTQTITLVPNQEYTLSYYAKTNGYQTGAILSAVDTATGTVIVNSRVTDMEPVVYHPNWERYAYNFTAPTSGSVRLEIALTSNQDTSWIAYFDQISVLASYASAAATIIQNPSFETVNGSDSTLPQSWSRWQGSPATAYRSTLVTDGYDGTASAVIKANGTSWQTLEQTIAYSPNTEYTVKFFAKNNMSSAVGKADIIDENNTTYGSITFQNNAWSAYNFTFTAPSSAGHTLKLRLLQNDYTNNKWITIYDNVNVYPVRQTTPASWELVNGNATLAYRTNQHSPNLNVPWGVVVSNGSTLSPYFTQRLMGFAPGIKHGLSVTAKALNGSTGRVTVYNETTGTEIAHKDFTNNEFQSFVLGFTAPSNASDIVTIRIGLADNVNGHGAVYSNVNAGEYGFYMVHEGMIMNPILNFVKLVQNDASLHTTYLSKANTYKTFITDNLYNKWEPYWQDIDASSGIYKQTNSNVGQSNPGRSLPNNQYLSYAGSLYLLYDVTSDSTYLNRANKMATAFKNKLSTNASGGYQWNYWSNHGSWDNNFWFDNASVYTFVDDLTHSAVALTGAIEAYRHGQVFSQTDMVKFSKTLTDVMWNGSTSPYLISHSLDTTGTYPIHYHSWTPYAGFWGMLAEVNASMKPIISGIVKDPKQSVYFPLTGTVALRWANEHTLLNQGFEYSNPMDTTLPLYWQRWQSTSATAYIDTANSRSGKAGMTVKTNPAAGWQVLEQIVADYEPNTDYTLTFYAKNNATAAKGRVDIVTDTSSSLLATVNFDNGTWTKYTATFRTPAANTEKLKIRLYHQNYAVSGGISYFDDVSLTPSLFHSAIPNGGFEFTELSDHTLPKWWSRGATTAEGSVVVAPAFNYRGSQSLKLETSPAHGVQELMYSWYGYKPSGSYTLKFSASLGAGSTTGGKVIIKDMTAGTNLTSITFTDTGQFYDYSTVFTAPTSFDHELMIIIQHDNPAASGGVIYVDELGITL</sequence>
<protein>
    <recommendedName>
        <fullName evidence="2">DUF642 domain-containing protein</fullName>
    </recommendedName>
</protein>
<evidence type="ECO:0000256" key="1">
    <source>
        <dbReference type="SAM" id="SignalP"/>
    </source>
</evidence>
<keyword evidence="1" id="KW-0732">Signal</keyword>
<evidence type="ECO:0000313" key="3">
    <source>
        <dbReference type="EMBL" id="MBP1992410.1"/>
    </source>
</evidence>
<feature type="signal peptide" evidence="1">
    <location>
        <begin position="1"/>
        <end position="31"/>
    </location>
</feature>
<dbReference type="Pfam" id="PF04862">
    <property type="entry name" value="DUF642"/>
    <property type="match status" value="1"/>
</dbReference>
<dbReference type="InterPro" id="IPR008928">
    <property type="entry name" value="6-hairpin_glycosidase_sf"/>
</dbReference>
<evidence type="ECO:0000313" key="4">
    <source>
        <dbReference type="Proteomes" id="UP001519287"/>
    </source>
</evidence>